<comment type="caution">
    <text evidence="1">The sequence shown here is derived from an EMBL/GenBank/DDBJ whole genome shotgun (WGS) entry which is preliminary data.</text>
</comment>
<dbReference type="AlphaFoldDB" id="A0A2B6RUE4"/>
<dbReference type="EMBL" id="NVIY01000035">
    <property type="protein sequence ID" value="PGD32568.1"/>
    <property type="molecule type" value="Genomic_DNA"/>
</dbReference>
<evidence type="ECO:0000313" key="1">
    <source>
        <dbReference type="EMBL" id="PGD32568.1"/>
    </source>
</evidence>
<accession>A0A2B6RUE4</accession>
<organism evidence="1 2">
    <name type="scientific">Bacillus wiedmannii</name>
    <dbReference type="NCBI Taxonomy" id="1890302"/>
    <lineage>
        <taxon>Bacteria</taxon>
        <taxon>Bacillati</taxon>
        <taxon>Bacillota</taxon>
        <taxon>Bacilli</taxon>
        <taxon>Bacillales</taxon>
        <taxon>Bacillaceae</taxon>
        <taxon>Bacillus</taxon>
        <taxon>Bacillus cereus group</taxon>
    </lineage>
</organism>
<protein>
    <submittedName>
        <fullName evidence="1">Uncharacterized protein</fullName>
    </submittedName>
</protein>
<feature type="non-terminal residue" evidence="1">
    <location>
        <position position="53"/>
    </location>
</feature>
<sequence length="53" mass="5828">MKRFIAHANGNKIFKKLVLMVLPMVLMIMMITPSNDALAASQLNACLLKGVNL</sequence>
<evidence type="ECO:0000313" key="2">
    <source>
        <dbReference type="Proteomes" id="UP000223472"/>
    </source>
</evidence>
<reference evidence="1 2" key="1">
    <citation type="submission" date="2017-09" db="EMBL/GenBank/DDBJ databases">
        <title>Large-scale bioinformatics analysis of Bacillus genomes uncovers conserved roles of natural products in bacterial physiology.</title>
        <authorList>
            <consortium name="Agbiome Team Llc"/>
            <person name="Bleich R.M."/>
            <person name="Grubbs K.J."/>
            <person name="Santa Maria K.C."/>
            <person name="Allen S.E."/>
            <person name="Farag S."/>
            <person name="Shank E.A."/>
            <person name="Bowers A."/>
        </authorList>
    </citation>
    <scope>NUCLEOTIDE SEQUENCE [LARGE SCALE GENOMIC DNA]</scope>
    <source>
        <strain evidence="1 2">AFS065610</strain>
    </source>
</reference>
<dbReference type="Proteomes" id="UP000223472">
    <property type="component" value="Unassembled WGS sequence"/>
</dbReference>
<proteinExistence type="predicted"/>
<gene>
    <name evidence="1" type="ORF">COM27_19415</name>
</gene>
<name>A0A2B6RUE4_9BACI</name>